<dbReference type="Pfam" id="PF00098">
    <property type="entry name" value="zf-CCHC"/>
    <property type="match status" value="1"/>
</dbReference>
<dbReference type="GO" id="GO:0003676">
    <property type="term" value="F:nucleic acid binding"/>
    <property type="evidence" value="ECO:0007669"/>
    <property type="project" value="InterPro"/>
</dbReference>
<evidence type="ECO:0000256" key="1">
    <source>
        <dbReference type="PROSITE-ProRule" id="PRU00047"/>
    </source>
</evidence>
<dbReference type="GO" id="GO:0008270">
    <property type="term" value="F:zinc ion binding"/>
    <property type="evidence" value="ECO:0007669"/>
    <property type="project" value="UniProtKB-KW"/>
</dbReference>
<comment type="caution">
    <text evidence="3">The sequence shown here is derived from an EMBL/GenBank/DDBJ whole genome shotgun (WGS) entry which is preliminary data.</text>
</comment>
<organism evidence="3">
    <name type="scientific">Tanacetum cinerariifolium</name>
    <name type="common">Dalmatian daisy</name>
    <name type="synonym">Chrysanthemum cinerariifolium</name>
    <dbReference type="NCBI Taxonomy" id="118510"/>
    <lineage>
        <taxon>Eukaryota</taxon>
        <taxon>Viridiplantae</taxon>
        <taxon>Streptophyta</taxon>
        <taxon>Embryophyta</taxon>
        <taxon>Tracheophyta</taxon>
        <taxon>Spermatophyta</taxon>
        <taxon>Magnoliopsida</taxon>
        <taxon>eudicotyledons</taxon>
        <taxon>Gunneridae</taxon>
        <taxon>Pentapetalae</taxon>
        <taxon>asterids</taxon>
        <taxon>campanulids</taxon>
        <taxon>Asterales</taxon>
        <taxon>Asteraceae</taxon>
        <taxon>Asteroideae</taxon>
        <taxon>Anthemideae</taxon>
        <taxon>Anthemidinae</taxon>
        <taxon>Tanacetum</taxon>
    </lineage>
</organism>
<feature type="domain" description="CCHC-type" evidence="2">
    <location>
        <begin position="70"/>
        <end position="85"/>
    </location>
</feature>
<dbReference type="AlphaFoldDB" id="A0A699L6L7"/>
<proteinExistence type="predicted"/>
<protein>
    <recommendedName>
        <fullName evidence="2">CCHC-type domain-containing protein</fullName>
    </recommendedName>
</protein>
<gene>
    <name evidence="3" type="ORF">Tci_691451</name>
</gene>
<dbReference type="SUPFAM" id="SSF57756">
    <property type="entry name" value="Retrovirus zinc finger-like domains"/>
    <property type="match status" value="1"/>
</dbReference>
<dbReference type="SMART" id="SM00343">
    <property type="entry name" value="ZnF_C2HC"/>
    <property type="match status" value="1"/>
</dbReference>
<dbReference type="InterPro" id="IPR001878">
    <property type="entry name" value="Znf_CCHC"/>
</dbReference>
<keyword evidence="1" id="KW-0862">Zinc</keyword>
<dbReference type="EMBL" id="BKCJ010572681">
    <property type="protein sequence ID" value="GFB19480.1"/>
    <property type="molecule type" value="Genomic_DNA"/>
</dbReference>
<accession>A0A699L6L7</accession>
<dbReference type="PROSITE" id="PS50158">
    <property type="entry name" value="ZF_CCHC"/>
    <property type="match status" value="1"/>
</dbReference>
<dbReference type="InterPro" id="IPR036875">
    <property type="entry name" value="Znf_CCHC_sf"/>
</dbReference>
<sequence>MKALVEQRGLAAAFEELPGATIGAYDSMMEAKGDGGEGLYVRGKSDQRDMEHDTYSAWSKSQERSSRLSCYICQSEEHLKRDCPSYNHKKSQGFVKNEEHVSSLVLELMSMTVLMLWWL</sequence>
<keyword evidence="1" id="KW-0863">Zinc-finger</keyword>
<keyword evidence="1" id="KW-0479">Metal-binding</keyword>
<name>A0A699L6L7_TANCI</name>
<reference evidence="3" key="1">
    <citation type="journal article" date="2019" name="Sci. Rep.">
        <title>Draft genome of Tanacetum cinerariifolium, the natural source of mosquito coil.</title>
        <authorList>
            <person name="Yamashiro T."/>
            <person name="Shiraishi A."/>
            <person name="Satake H."/>
            <person name="Nakayama K."/>
        </authorList>
    </citation>
    <scope>NUCLEOTIDE SEQUENCE</scope>
</reference>
<evidence type="ECO:0000313" key="3">
    <source>
        <dbReference type="EMBL" id="GFB19480.1"/>
    </source>
</evidence>
<dbReference type="Gene3D" id="4.10.60.10">
    <property type="entry name" value="Zinc finger, CCHC-type"/>
    <property type="match status" value="1"/>
</dbReference>
<evidence type="ECO:0000259" key="2">
    <source>
        <dbReference type="PROSITE" id="PS50158"/>
    </source>
</evidence>